<proteinExistence type="predicted"/>
<dbReference type="EMBL" id="JBHSWH010000001">
    <property type="protein sequence ID" value="MFC6706869.1"/>
    <property type="molecule type" value="Genomic_DNA"/>
</dbReference>
<dbReference type="RefSeq" id="WP_382403547.1">
    <property type="nucleotide sequence ID" value="NZ_JBHSWH010000001.1"/>
</dbReference>
<sequence>MPRDEMLITLAGLVDALGAQLIRPLTNSATMTAPVSVPVIYDPADEIPDVPGGVLLLVGLHPDDESAALAIDDAGHHGFSAVVIKLRGQSPDRLLLRALEASCAVLAVDDAVPWRQLDRLITVVVGGGSGGESGDAGQELFVLADAIAAAVDGAVAIEDLDRNVLAYSNLERHKVDRMRRNGILARRVPDMDKNLRQYRDVMQAEG</sequence>
<reference evidence="2" key="1">
    <citation type="journal article" date="2019" name="Int. J. Syst. Evol. Microbiol.">
        <title>The Global Catalogue of Microorganisms (GCM) 10K type strain sequencing project: providing services to taxonomists for standard genome sequencing and annotation.</title>
        <authorList>
            <consortium name="The Broad Institute Genomics Platform"/>
            <consortium name="The Broad Institute Genome Sequencing Center for Infectious Disease"/>
            <person name="Wu L."/>
            <person name="Ma J."/>
        </authorList>
    </citation>
    <scope>NUCLEOTIDE SEQUENCE [LARGE SCALE GENOMIC DNA]</scope>
    <source>
        <strain evidence="2">CCUG 58127</strain>
    </source>
</reference>
<dbReference type="Proteomes" id="UP001596298">
    <property type="component" value="Unassembled WGS sequence"/>
</dbReference>
<evidence type="ECO:0000313" key="1">
    <source>
        <dbReference type="EMBL" id="MFC6706869.1"/>
    </source>
</evidence>
<accession>A0ABW2AIY2</accession>
<organism evidence="1 2">
    <name type="scientific">Flexivirga alba</name>
    <dbReference type="NCBI Taxonomy" id="702742"/>
    <lineage>
        <taxon>Bacteria</taxon>
        <taxon>Bacillati</taxon>
        <taxon>Actinomycetota</taxon>
        <taxon>Actinomycetes</taxon>
        <taxon>Micrococcales</taxon>
        <taxon>Dermacoccaceae</taxon>
        <taxon>Flexivirga</taxon>
    </lineage>
</organism>
<evidence type="ECO:0000313" key="2">
    <source>
        <dbReference type="Proteomes" id="UP001596298"/>
    </source>
</evidence>
<name>A0ABW2AIY2_9MICO</name>
<protein>
    <submittedName>
        <fullName evidence="1">Uncharacterized protein</fullName>
    </submittedName>
</protein>
<keyword evidence="2" id="KW-1185">Reference proteome</keyword>
<gene>
    <name evidence="1" type="ORF">ACFQDH_16805</name>
</gene>
<comment type="caution">
    <text evidence="1">The sequence shown here is derived from an EMBL/GenBank/DDBJ whole genome shotgun (WGS) entry which is preliminary data.</text>
</comment>